<keyword evidence="7" id="KW-0411">Iron-sulfur</keyword>
<dbReference type="eggNOG" id="COG0437">
    <property type="taxonomic scope" value="Bacteria"/>
</dbReference>
<feature type="domain" description="4Fe-4S ferredoxin-type" evidence="8">
    <location>
        <begin position="84"/>
        <end position="113"/>
    </location>
</feature>
<keyword evidence="6" id="KW-0408">Iron</keyword>
<evidence type="ECO:0000256" key="7">
    <source>
        <dbReference type="ARBA" id="ARBA00023014"/>
    </source>
</evidence>
<dbReference type="HOGENOM" id="CLU_043374_3_1_9"/>
<dbReference type="PANTHER" id="PTHR43177:SF5">
    <property type="entry name" value="ANAEROBIC DIMETHYL SULFOXIDE REDUCTASE CHAIN B-RELATED"/>
    <property type="match status" value="1"/>
</dbReference>
<dbReference type="CDD" id="cd10563">
    <property type="entry name" value="CooF_like"/>
    <property type="match status" value="1"/>
</dbReference>
<keyword evidence="3" id="KW-0479">Metal-binding</keyword>
<dbReference type="STRING" id="574087.Acear_0984"/>
<reference evidence="9 10" key="1">
    <citation type="journal article" date="2010" name="Stand. Genomic Sci.">
        <title>Complete genome sequence of Acetohalobium arabaticum type strain (Z-7288).</title>
        <authorList>
            <person name="Sikorski J."/>
            <person name="Lapidus A."/>
            <person name="Chertkov O."/>
            <person name="Lucas S."/>
            <person name="Copeland A."/>
            <person name="Glavina Del Rio T."/>
            <person name="Nolan M."/>
            <person name="Tice H."/>
            <person name="Cheng J.F."/>
            <person name="Han C."/>
            <person name="Brambilla E."/>
            <person name="Pitluck S."/>
            <person name="Liolios K."/>
            <person name="Ivanova N."/>
            <person name="Mavromatis K."/>
            <person name="Mikhailova N."/>
            <person name="Pati A."/>
            <person name="Bruce D."/>
            <person name="Detter C."/>
            <person name="Tapia R."/>
            <person name="Goodwin L."/>
            <person name="Chen A."/>
            <person name="Palaniappan K."/>
            <person name="Land M."/>
            <person name="Hauser L."/>
            <person name="Chang Y.J."/>
            <person name="Jeffries C.D."/>
            <person name="Rohde M."/>
            <person name="Goker M."/>
            <person name="Spring S."/>
            <person name="Woyke T."/>
            <person name="Bristow J."/>
            <person name="Eisen J.A."/>
            <person name="Markowitz V."/>
            <person name="Hugenholtz P."/>
            <person name="Kyrpides N.C."/>
            <person name="Klenk H.P."/>
        </authorList>
    </citation>
    <scope>NUCLEOTIDE SEQUENCE [LARGE SCALE GENOMIC DNA]</scope>
    <source>
        <strain evidence="10">ATCC 49924 / DSM 5501 / Z-7288</strain>
    </source>
</reference>
<evidence type="ECO:0000256" key="6">
    <source>
        <dbReference type="ARBA" id="ARBA00023004"/>
    </source>
</evidence>
<gene>
    <name evidence="9" type="ordered locus">Acear_0984</name>
</gene>
<evidence type="ECO:0000313" key="9">
    <source>
        <dbReference type="EMBL" id="ADL12513.1"/>
    </source>
</evidence>
<evidence type="ECO:0000256" key="4">
    <source>
        <dbReference type="ARBA" id="ARBA00022737"/>
    </source>
</evidence>
<dbReference type="Gene3D" id="3.30.70.20">
    <property type="match status" value="2"/>
</dbReference>
<dbReference type="PROSITE" id="PS00198">
    <property type="entry name" value="4FE4S_FER_1"/>
    <property type="match status" value="1"/>
</dbReference>
<evidence type="ECO:0000256" key="3">
    <source>
        <dbReference type="ARBA" id="ARBA00022723"/>
    </source>
</evidence>
<evidence type="ECO:0000256" key="1">
    <source>
        <dbReference type="ARBA" id="ARBA00022448"/>
    </source>
</evidence>
<dbReference type="AlphaFoldDB" id="D9QPS2"/>
<dbReference type="InterPro" id="IPR017900">
    <property type="entry name" value="4Fe4S_Fe_S_CS"/>
</dbReference>
<dbReference type="InterPro" id="IPR050954">
    <property type="entry name" value="ET_IronSulfur_Cluster-Binding"/>
</dbReference>
<evidence type="ECO:0000259" key="8">
    <source>
        <dbReference type="PROSITE" id="PS51379"/>
    </source>
</evidence>
<dbReference type="PANTHER" id="PTHR43177">
    <property type="entry name" value="PROTEIN NRFC"/>
    <property type="match status" value="1"/>
</dbReference>
<evidence type="ECO:0000256" key="5">
    <source>
        <dbReference type="ARBA" id="ARBA00022982"/>
    </source>
</evidence>
<dbReference type="OrthoDB" id="9810688at2"/>
<dbReference type="Proteomes" id="UP000001661">
    <property type="component" value="Chromosome"/>
</dbReference>
<keyword evidence="4" id="KW-0677">Repeat</keyword>
<dbReference type="RefSeq" id="WP_013277959.1">
    <property type="nucleotide sequence ID" value="NC_014378.1"/>
</dbReference>
<keyword evidence="10" id="KW-1185">Reference proteome</keyword>
<dbReference type="PROSITE" id="PS51379">
    <property type="entry name" value="4FE4S_FER_2"/>
    <property type="match status" value="2"/>
</dbReference>
<protein>
    <submittedName>
        <fullName evidence="9">4Fe-4S ferredoxin iron-sulfur binding domain protein</fullName>
    </submittedName>
</protein>
<feature type="domain" description="4Fe-4S ferredoxin-type" evidence="8">
    <location>
        <begin position="3"/>
        <end position="32"/>
    </location>
</feature>
<dbReference type="GO" id="GO:0046872">
    <property type="term" value="F:metal ion binding"/>
    <property type="evidence" value="ECO:0007669"/>
    <property type="project" value="UniProtKB-KW"/>
</dbReference>
<sequence>MEKIIYVNLDKCLGCHTCEIECAVEDSDSKSLFGAILEDPLPQARVSVEFMEGNNIPWQCRHCDDAPCETVCPTGAIGRENSESPVVIEKDKCIGCKMCLQVCPFGVIERSKAGGVVTKCDLCTDRLEEGAEPACVEGCPTNALEFITTKELAKKRREAAAEGLVAAFQKSESDVKMG</sequence>
<organism evidence="9 10">
    <name type="scientific">Acetohalobium arabaticum (strain ATCC 49924 / DSM 5501 / Z-7288)</name>
    <dbReference type="NCBI Taxonomy" id="574087"/>
    <lineage>
        <taxon>Bacteria</taxon>
        <taxon>Bacillati</taxon>
        <taxon>Bacillota</taxon>
        <taxon>Clostridia</taxon>
        <taxon>Halanaerobiales</taxon>
        <taxon>Halobacteroidaceae</taxon>
        <taxon>Acetohalobium</taxon>
    </lineage>
</organism>
<dbReference type="KEGG" id="aar:Acear_0984"/>
<evidence type="ECO:0000256" key="2">
    <source>
        <dbReference type="ARBA" id="ARBA00022485"/>
    </source>
</evidence>
<dbReference type="GO" id="GO:0051539">
    <property type="term" value="F:4 iron, 4 sulfur cluster binding"/>
    <property type="evidence" value="ECO:0007669"/>
    <property type="project" value="UniProtKB-KW"/>
</dbReference>
<proteinExistence type="predicted"/>
<accession>D9QPS2</accession>
<dbReference type="EMBL" id="CP002105">
    <property type="protein sequence ID" value="ADL12513.1"/>
    <property type="molecule type" value="Genomic_DNA"/>
</dbReference>
<evidence type="ECO:0000313" key="10">
    <source>
        <dbReference type="Proteomes" id="UP000001661"/>
    </source>
</evidence>
<keyword evidence="1" id="KW-0813">Transport</keyword>
<dbReference type="InterPro" id="IPR017896">
    <property type="entry name" value="4Fe4S_Fe-S-bd"/>
</dbReference>
<dbReference type="SUPFAM" id="SSF54862">
    <property type="entry name" value="4Fe-4S ferredoxins"/>
    <property type="match status" value="1"/>
</dbReference>
<name>D9QPS2_ACEAZ</name>
<keyword evidence="5" id="KW-0249">Electron transport</keyword>
<dbReference type="Pfam" id="PF13247">
    <property type="entry name" value="Fer4_11"/>
    <property type="match status" value="1"/>
</dbReference>
<keyword evidence="2" id="KW-0004">4Fe-4S</keyword>